<dbReference type="AlphaFoldDB" id="A0A1G8VSD7"/>
<dbReference type="GO" id="GO:0005829">
    <property type="term" value="C:cytosol"/>
    <property type="evidence" value="ECO:0007669"/>
    <property type="project" value="TreeGrafter"/>
</dbReference>
<evidence type="ECO:0000313" key="3">
    <source>
        <dbReference type="Proteomes" id="UP000199382"/>
    </source>
</evidence>
<keyword evidence="3" id="KW-1185">Reference proteome</keyword>
<proteinExistence type="inferred from homology"/>
<dbReference type="OrthoDB" id="9777133at2"/>
<dbReference type="GO" id="GO:0033194">
    <property type="term" value="P:response to hydroperoxide"/>
    <property type="evidence" value="ECO:0007669"/>
    <property type="project" value="TreeGrafter"/>
</dbReference>
<reference evidence="2 3" key="1">
    <citation type="submission" date="2016-10" db="EMBL/GenBank/DDBJ databases">
        <authorList>
            <person name="de Groot N.N."/>
        </authorList>
    </citation>
    <scope>NUCLEOTIDE SEQUENCE [LARGE SCALE GENOMIC DNA]</scope>
    <source>
        <strain evidence="2 3">DSM 25294</strain>
    </source>
</reference>
<sequence>MLILLSPAKSLNEDRARGHASTTPRFLDEAEQLVSVARGWSDAEIAEIMKVSAAIAKLNGGRFADWTREAGPAFAAGELFDGDVYRELEFATLDEAARTEAARRLRILSGLYGLLRPTDAIRPYRLEMGRRIPGHSAGNLYRFWGSRIAEAVTEDAAALGTDTVLNLASEEYGKAVDRAALMSLRLVSPRFEEERGGLRRVIAVAAKRARGAMARWVLETGASQPEDLTEFRTGGYMFDAAASTEERPVFLRTQ</sequence>
<dbReference type="PANTHER" id="PTHR30283:SF4">
    <property type="entry name" value="PEROXIDE STRESS RESISTANCE PROTEIN YAAA"/>
    <property type="match status" value="1"/>
</dbReference>
<accession>A0A1G8VSD7</accession>
<dbReference type="InterPro" id="IPR005583">
    <property type="entry name" value="YaaA"/>
</dbReference>
<gene>
    <name evidence="2" type="ORF">SAMN04488026_102218</name>
</gene>
<dbReference type="PANTHER" id="PTHR30283">
    <property type="entry name" value="PEROXIDE STRESS RESPONSE PROTEIN YAAA"/>
    <property type="match status" value="1"/>
</dbReference>
<dbReference type="STRING" id="571298.SAMN04488026_102218"/>
<comment type="similarity">
    <text evidence="1">Belongs to the UPF0246 family.</text>
</comment>
<organism evidence="2 3">
    <name type="scientific">Aliiruegeria lutimaris</name>
    <dbReference type="NCBI Taxonomy" id="571298"/>
    <lineage>
        <taxon>Bacteria</taxon>
        <taxon>Pseudomonadati</taxon>
        <taxon>Pseudomonadota</taxon>
        <taxon>Alphaproteobacteria</taxon>
        <taxon>Rhodobacterales</taxon>
        <taxon>Roseobacteraceae</taxon>
        <taxon>Aliiruegeria</taxon>
    </lineage>
</organism>
<dbReference type="RefSeq" id="WP_093155990.1">
    <property type="nucleotide sequence ID" value="NZ_FNEK01000022.1"/>
</dbReference>
<dbReference type="HAMAP" id="MF_00652">
    <property type="entry name" value="UPF0246"/>
    <property type="match status" value="1"/>
</dbReference>
<dbReference type="Proteomes" id="UP000199382">
    <property type="component" value="Unassembled WGS sequence"/>
</dbReference>
<dbReference type="EMBL" id="FNEK01000022">
    <property type="protein sequence ID" value="SDJ68813.1"/>
    <property type="molecule type" value="Genomic_DNA"/>
</dbReference>
<name>A0A1G8VSD7_9RHOB</name>
<evidence type="ECO:0000256" key="1">
    <source>
        <dbReference type="HAMAP-Rule" id="MF_00652"/>
    </source>
</evidence>
<evidence type="ECO:0000313" key="2">
    <source>
        <dbReference type="EMBL" id="SDJ68813.1"/>
    </source>
</evidence>
<protein>
    <recommendedName>
        <fullName evidence="1">UPF0246 protein SAMN04488026_102218</fullName>
    </recommendedName>
</protein>
<dbReference type="Pfam" id="PF03883">
    <property type="entry name" value="H2O2_YaaD"/>
    <property type="match status" value="1"/>
</dbReference>